<evidence type="ECO:0000256" key="1">
    <source>
        <dbReference type="SAM" id="MobiDB-lite"/>
    </source>
</evidence>
<proteinExistence type="predicted"/>
<accession>J9D3B6</accession>
<gene>
    <name evidence="2" type="ORF">EVA_04767</name>
</gene>
<dbReference type="AlphaFoldDB" id="J9D3B6"/>
<dbReference type="EMBL" id="AMCI01000965">
    <property type="protein sequence ID" value="EJX07121.1"/>
    <property type="molecule type" value="Genomic_DNA"/>
</dbReference>
<organism evidence="2">
    <name type="scientific">gut metagenome</name>
    <dbReference type="NCBI Taxonomy" id="749906"/>
    <lineage>
        <taxon>unclassified sequences</taxon>
        <taxon>metagenomes</taxon>
        <taxon>organismal metagenomes</taxon>
    </lineage>
</organism>
<feature type="region of interest" description="Disordered" evidence="1">
    <location>
        <begin position="1"/>
        <end position="21"/>
    </location>
</feature>
<sequence length="46" mass="4870">MSNTAARGQSQPKAIASLKSNTSVRLSGFSRSVRFSFSPASHTASR</sequence>
<comment type="caution">
    <text evidence="2">The sequence shown here is derived from an EMBL/GenBank/DDBJ whole genome shotgun (WGS) entry which is preliminary data.</text>
</comment>
<evidence type="ECO:0000313" key="2">
    <source>
        <dbReference type="EMBL" id="EJX07121.1"/>
    </source>
</evidence>
<protein>
    <submittedName>
        <fullName evidence="2">Uncharacterized protein</fullName>
    </submittedName>
</protein>
<name>J9D3B6_9ZZZZ</name>
<reference evidence="2" key="1">
    <citation type="journal article" date="2012" name="PLoS ONE">
        <title>Gene sets for utilization of primary and secondary nutrition supplies in the distal gut of endangered iberian lynx.</title>
        <authorList>
            <person name="Alcaide M."/>
            <person name="Messina E."/>
            <person name="Richter M."/>
            <person name="Bargiela R."/>
            <person name="Peplies J."/>
            <person name="Huws S.A."/>
            <person name="Newbold C.J."/>
            <person name="Golyshin P.N."/>
            <person name="Simon M.A."/>
            <person name="Lopez G."/>
            <person name="Yakimov M.M."/>
            <person name="Ferrer M."/>
        </authorList>
    </citation>
    <scope>NUCLEOTIDE SEQUENCE</scope>
</reference>